<dbReference type="Pfam" id="PF14153">
    <property type="entry name" value="Spore_coat_CotO"/>
    <property type="match status" value="1"/>
</dbReference>
<keyword evidence="3" id="KW-1185">Reference proteome</keyword>
<dbReference type="RefSeq" id="WP_146814073.1">
    <property type="nucleotide sequence ID" value="NZ_BJYD01000007.1"/>
</dbReference>
<feature type="compositionally biased region" description="Polar residues" evidence="1">
    <location>
        <begin position="28"/>
        <end position="37"/>
    </location>
</feature>
<gene>
    <name evidence="2" type="ORF">HFA01_11340</name>
</gene>
<dbReference type="InterPro" id="IPR025439">
    <property type="entry name" value="Spore_coat_CotO"/>
</dbReference>
<proteinExistence type="predicted"/>
<dbReference type="Proteomes" id="UP000321886">
    <property type="component" value="Unassembled WGS sequence"/>
</dbReference>
<reference evidence="2 3" key="1">
    <citation type="submission" date="2019-07" db="EMBL/GenBank/DDBJ databases">
        <title>Whole genome shotgun sequence of Halobacillus faecis NBRC 103569.</title>
        <authorList>
            <person name="Hosoyama A."/>
            <person name="Uohara A."/>
            <person name="Ohji S."/>
            <person name="Ichikawa N."/>
        </authorList>
    </citation>
    <scope>NUCLEOTIDE SEQUENCE [LARGE SCALE GENOMIC DNA]</scope>
    <source>
        <strain evidence="2 3">NBRC 103569</strain>
    </source>
</reference>
<organism evidence="2 3">
    <name type="scientific">Halobacillus faecis</name>
    <dbReference type="NCBI Taxonomy" id="360184"/>
    <lineage>
        <taxon>Bacteria</taxon>
        <taxon>Bacillati</taxon>
        <taxon>Bacillota</taxon>
        <taxon>Bacilli</taxon>
        <taxon>Bacillales</taxon>
        <taxon>Bacillaceae</taxon>
        <taxon>Halobacillus</taxon>
    </lineage>
</organism>
<evidence type="ECO:0000256" key="1">
    <source>
        <dbReference type="SAM" id="MobiDB-lite"/>
    </source>
</evidence>
<dbReference type="EMBL" id="BJYD01000007">
    <property type="protein sequence ID" value="GEN52872.1"/>
    <property type="molecule type" value="Genomic_DNA"/>
</dbReference>
<dbReference type="AlphaFoldDB" id="A0A511WU74"/>
<feature type="compositionally biased region" description="Basic and acidic residues" evidence="1">
    <location>
        <begin position="67"/>
        <end position="110"/>
    </location>
</feature>
<comment type="caution">
    <text evidence="2">The sequence shown here is derived from an EMBL/GenBank/DDBJ whole genome shotgun (WGS) entry which is preliminary data.</text>
</comment>
<protein>
    <recommendedName>
        <fullName evidence="4">Spore coat protein CotO</fullName>
    </recommendedName>
</protein>
<name>A0A511WU74_9BACI</name>
<feature type="region of interest" description="Disordered" evidence="1">
    <location>
        <begin position="1"/>
        <end position="110"/>
    </location>
</feature>
<evidence type="ECO:0000313" key="3">
    <source>
        <dbReference type="Proteomes" id="UP000321886"/>
    </source>
</evidence>
<evidence type="ECO:0008006" key="4">
    <source>
        <dbReference type="Google" id="ProtNLM"/>
    </source>
</evidence>
<dbReference type="OrthoDB" id="2970540at2"/>
<sequence>MADEKRLAKQPMLYIVQPKGLKPAEVPMQTSFRSQRSSKSEEKTEQPQTEAPSNEREIRMRRQNSPHRQELAKLNKSEEIEASGDERKEASSAVNAEEKAEKDAPRDRRQRFHDMTLEEKVLYFFNLSPHVPKMKCEVTTEEDNYRGYITDYVDGVVHMKVFQRPFQREIAFEDIKDIRLLGF</sequence>
<accession>A0A511WU74</accession>
<evidence type="ECO:0000313" key="2">
    <source>
        <dbReference type="EMBL" id="GEN52872.1"/>
    </source>
</evidence>